<proteinExistence type="predicted"/>
<gene>
    <name evidence="7" type="ORF">OEZ49_20330</name>
</gene>
<evidence type="ECO:0000256" key="2">
    <source>
        <dbReference type="ARBA" id="ARBA00022692"/>
    </source>
</evidence>
<evidence type="ECO:0000256" key="3">
    <source>
        <dbReference type="ARBA" id="ARBA00022989"/>
    </source>
</evidence>
<reference evidence="7 8" key="1">
    <citation type="submission" date="2022-10" db="EMBL/GenBank/DDBJ databases">
        <title>Ruegeria sp. nov., isolated from ocean surface water.</title>
        <authorList>
            <person name="He W."/>
            <person name="Wang L."/>
            <person name="Zhang D.-F."/>
        </authorList>
    </citation>
    <scope>NUCLEOTIDE SEQUENCE [LARGE SCALE GENOMIC DNA]</scope>
    <source>
        <strain evidence="7 8">WL0004</strain>
    </source>
</reference>
<evidence type="ECO:0000313" key="8">
    <source>
        <dbReference type="Proteomes" id="UP001321014"/>
    </source>
</evidence>
<organism evidence="7 8">
    <name type="scientific">Ruegeria marisflavi</name>
    <dbReference type="NCBI Taxonomy" id="2984152"/>
    <lineage>
        <taxon>Bacteria</taxon>
        <taxon>Pseudomonadati</taxon>
        <taxon>Pseudomonadota</taxon>
        <taxon>Alphaproteobacteria</taxon>
        <taxon>Rhodobacterales</taxon>
        <taxon>Roseobacteraceae</taxon>
        <taxon>Ruegeria</taxon>
    </lineage>
</organism>
<dbReference type="Pfam" id="PF07298">
    <property type="entry name" value="NnrU"/>
    <property type="match status" value="1"/>
</dbReference>
<comment type="caution">
    <text evidence="7">The sequence shown here is derived from an EMBL/GenBank/DDBJ whole genome shotgun (WGS) entry which is preliminary data.</text>
</comment>
<evidence type="ECO:0000256" key="4">
    <source>
        <dbReference type="ARBA" id="ARBA00023136"/>
    </source>
</evidence>
<dbReference type="RefSeq" id="WP_263390000.1">
    <property type="nucleotide sequence ID" value="NZ_JAOVQN010000028.1"/>
</dbReference>
<comment type="subcellular location">
    <subcellularLocation>
        <location evidence="1">Membrane</location>
        <topology evidence="1">Multi-pass membrane protein</topology>
    </subcellularLocation>
</comment>
<evidence type="ECO:0000259" key="6">
    <source>
        <dbReference type="Pfam" id="PF07298"/>
    </source>
</evidence>
<keyword evidence="3 5" id="KW-1133">Transmembrane helix</keyword>
<accession>A0ABT2WXY6</accession>
<sequence>MGGWGAFAAALAVFLLSHAIPVRPPVRPWLVARLGLRGYLVAYSLLSLAVLYWLIVAAGAAPYVEVIPPLPILRWVPMILMPVVCLIAVAGMRVCNPLSFGGMGQGPFDPDALGVLAFSRHPLPLALALWSLAHLLANGDLAHVLLFGLFAGFAMLGMRLIDRRKQRDMGRDWHRLAANTRFLSLRHGAELLRPVDMMLAGALFGILLFGHVAVIGVSPMP</sequence>
<keyword evidence="2 5" id="KW-0812">Transmembrane</keyword>
<protein>
    <submittedName>
        <fullName evidence="7">NnrU family protein</fullName>
    </submittedName>
</protein>
<feature type="transmembrane region" description="Helical" evidence="5">
    <location>
        <begin position="43"/>
        <end position="63"/>
    </location>
</feature>
<name>A0ABT2WXY6_9RHOB</name>
<keyword evidence="8" id="KW-1185">Reference proteome</keyword>
<feature type="domain" description="NnrU" evidence="6">
    <location>
        <begin position="7"/>
        <end position="219"/>
    </location>
</feature>
<dbReference type="EMBL" id="JAOVQN010000028">
    <property type="protein sequence ID" value="MCU9840117.1"/>
    <property type="molecule type" value="Genomic_DNA"/>
</dbReference>
<evidence type="ECO:0000256" key="1">
    <source>
        <dbReference type="ARBA" id="ARBA00004141"/>
    </source>
</evidence>
<dbReference type="Proteomes" id="UP001321014">
    <property type="component" value="Unassembled WGS sequence"/>
</dbReference>
<feature type="transmembrane region" description="Helical" evidence="5">
    <location>
        <begin position="75"/>
        <end position="94"/>
    </location>
</feature>
<dbReference type="InterPro" id="IPR009915">
    <property type="entry name" value="NnrU_dom"/>
</dbReference>
<keyword evidence="4 5" id="KW-0472">Membrane</keyword>
<evidence type="ECO:0000256" key="5">
    <source>
        <dbReference type="SAM" id="Phobius"/>
    </source>
</evidence>
<feature type="transmembrane region" description="Helical" evidence="5">
    <location>
        <begin position="141"/>
        <end position="161"/>
    </location>
</feature>
<feature type="transmembrane region" description="Helical" evidence="5">
    <location>
        <begin position="195"/>
        <end position="217"/>
    </location>
</feature>
<evidence type="ECO:0000313" key="7">
    <source>
        <dbReference type="EMBL" id="MCU9840117.1"/>
    </source>
</evidence>